<protein>
    <submittedName>
        <fullName evidence="1">Uncharacterized protein</fullName>
    </submittedName>
</protein>
<dbReference type="AlphaFoldDB" id="A0A0W8FDI4"/>
<gene>
    <name evidence="1" type="ORF">ASZ90_011359</name>
</gene>
<sequence length="60" mass="6158">MGLFCAALVVLNHSPSPNDQFHAMGEPAEVSVKDTIRGAVPDVGVPLNAAVGTSQEVTVI</sequence>
<name>A0A0W8FDI4_9ZZZZ</name>
<evidence type="ECO:0000313" key="1">
    <source>
        <dbReference type="EMBL" id="KUG18940.1"/>
    </source>
</evidence>
<reference evidence="1" key="1">
    <citation type="journal article" date="2015" name="Proc. Natl. Acad. Sci. U.S.A.">
        <title>Networks of energetic and metabolic interactions define dynamics in microbial communities.</title>
        <authorList>
            <person name="Embree M."/>
            <person name="Liu J.K."/>
            <person name="Al-Bassam M.M."/>
            <person name="Zengler K."/>
        </authorList>
    </citation>
    <scope>NUCLEOTIDE SEQUENCE</scope>
</reference>
<comment type="caution">
    <text evidence="1">The sequence shown here is derived from an EMBL/GenBank/DDBJ whole genome shotgun (WGS) entry which is preliminary data.</text>
</comment>
<dbReference type="EMBL" id="LNQE01001346">
    <property type="protein sequence ID" value="KUG18940.1"/>
    <property type="molecule type" value="Genomic_DNA"/>
</dbReference>
<organism evidence="1">
    <name type="scientific">hydrocarbon metagenome</name>
    <dbReference type="NCBI Taxonomy" id="938273"/>
    <lineage>
        <taxon>unclassified sequences</taxon>
        <taxon>metagenomes</taxon>
        <taxon>ecological metagenomes</taxon>
    </lineage>
</organism>
<proteinExistence type="predicted"/>
<accession>A0A0W8FDI4</accession>